<dbReference type="RefSeq" id="WP_057329355.1">
    <property type="nucleotide sequence ID" value="NZ_CZBM01000019.1"/>
</dbReference>
<accession>A0A174WZ08</accession>
<dbReference type="Proteomes" id="UP000450599">
    <property type="component" value="Unassembled WGS sequence"/>
</dbReference>
<protein>
    <submittedName>
        <fullName evidence="1">Uncharacterized protein</fullName>
    </submittedName>
</protein>
<dbReference type="EMBL" id="CZBM01000019">
    <property type="protein sequence ID" value="CUQ52543.1"/>
    <property type="molecule type" value="Genomic_DNA"/>
</dbReference>
<evidence type="ECO:0000313" key="6">
    <source>
        <dbReference type="Proteomes" id="UP000471216"/>
    </source>
</evidence>
<dbReference type="AlphaFoldDB" id="A0A174WZ08"/>
<sequence>MELTADNLEYIIYVAKEYCYLNKQQLRDIKNIEDRDAFIRDAEEMAVSIAIPQFKQRHPILMEEFKEAYNTYLSNDEIQNTLNIYKLNADKFWLLFLFITDFANGCFIYSMQSEKYTIRETANRMSQLINKNGARNYSLTLSCEEDTISSNNPLLIALFEDFCAKLNDNEDNFLDTIYYRTLEVVESTVRTKKMKFFVELFRYFLYNHVEVRQPSRMSFIGKFLYLSKIVGEDKEFYYTGYKLTSITPETHMTNFLIKRYGTIIWRDKKYIKEPEDVGKDIADTIKKCTDYAPTSTSTYICSTL</sequence>
<dbReference type="EMBL" id="WKMW01000025">
    <property type="protein sequence ID" value="MRY86488.1"/>
    <property type="molecule type" value="Genomic_DNA"/>
</dbReference>
<dbReference type="Proteomes" id="UP000471216">
    <property type="component" value="Unassembled WGS sequence"/>
</dbReference>
<dbReference type="EMBL" id="WKMX01000023">
    <property type="protein sequence ID" value="MRZ08385.1"/>
    <property type="molecule type" value="Genomic_DNA"/>
</dbReference>
<evidence type="ECO:0000313" key="2">
    <source>
        <dbReference type="EMBL" id="MRY86488.1"/>
    </source>
</evidence>
<dbReference type="Proteomes" id="UP000095332">
    <property type="component" value="Unassembled WGS sequence"/>
</dbReference>
<evidence type="ECO:0000313" key="3">
    <source>
        <dbReference type="EMBL" id="MRZ08385.1"/>
    </source>
</evidence>
<reference evidence="1 4" key="1">
    <citation type="submission" date="2015-09" db="EMBL/GenBank/DDBJ databases">
        <authorList>
            <consortium name="Pathogen Informatics"/>
        </authorList>
    </citation>
    <scope>NUCLEOTIDE SEQUENCE [LARGE SCALE GENOMIC DNA]</scope>
    <source>
        <strain evidence="1 4">2789STDY5834948</strain>
    </source>
</reference>
<evidence type="ECO:0000313" key="4">
    <source>
        <dbReference type="Proteomes" id="UP000095332"/>
    </source>
</evidence>
<reference evidence="5 6" key="2">
    <citation type="journal article" date="2019" name="Nat. Med.">
        <title>A library of human gut bacterial isolates paired with longitudinal multiomics data enables mechanistic microbiome research.</title>
        <authorList>
            <person name="Poyet M."/>
            <person name="Groussin M."/>
            <person name="Gibbons S.M."/>
            <person name="Avila-Pacheco J."/>
            <person name="Jiang X."/>
            <person name="Kearney S.M."/>
            <person name="Perrotta A.R."/>
            <person name="Berdy B."/>
            <person name="Zhao S."/>
            <person name="Lieberman T.D."/>
            <person name="Swanson P.K."/>
            <person name="Smith M."/>
            <person name="Roesemann S."/>
            <person name="Alexander J.E."/>
            <person name="Rich S.A."/>
            <person name="Livny J."/>
            <person name="Vlamakis H."/>
            <person name="Clish C."/>
            <person name="Bullock K."/>
            <person name="Deik A."/>
            <person name="Scott J."/>
            <person name="Pierce K.A."/>
            <person name="Xavier R.J."/>
            <person name="Alm E.J."/>
        </authorList>
    </citation>
    <scope>NUCLEOTIDE SEQUENCE [LARGE SCALE GENOMIC DNA]</scope>
    <source>
        <strain evidence="3 6">BIOML-A10</strain>
        <strain evidence="2 5">BIOML-A11</strain>
    </source>
</reference>
<evidence type="ECO:0000313" key="5">
    <source>
        <dbReference type="Proteomes" id="UP000450599"/>
    </source>
</evidence>
<proteinExistence type="predicted"/>
<evidence type="ECO:0000313" key="1">
    <source>
        <dbReference type="EMBL" id="CUQ52543.1"/>
    </source>
</evidence>
<organism evidence="1 4">
    <name type="scientific">Parabacteroides distasonis</name>
    <dbReference type="NCBI Taxonomy" id="823"/>
    <lineage>
        <taxon>Bacteria</taxon>
        <taxon>Pseudomonadati</taxon>
        <taxon>Bacteroidota</taxon>
        <taxon>Bacteroidia</taxon>
        <taxon>Bacteroidales</taxon>
        <taxon>Tannerellaceae</taxon>
        <taxon>Parabacteroides</taxon>
    </lineage>
</organism>
<gene>
    <name evidence="1" type="ORF">ERS852560_03775</name>
    <name evidence="3" type="ORF">GKD54_19695</name>
    <name evidence="2" type="ORF">GKD58_19940</name>
</gene>
<name>A0A174WZ08_PARDI</name>